<evidence type="ECO:0000313" key="1">
    <source>
        <dbReference type="EMBL" id="CAB5388777.1"/>
    </source>
</evidence>
<comment type="caution">
    <text evidence="1">The sequence shown here is derived from an EMBL/GenBank/DDBJ whole genome shotgun (WGS) entry which is preliminary data.</text>
</comment>
<dbReference type="VEuPathDB" id="FungiDB:FUN_005298"/>
<dbReference type="EMBL" id="CAGKOT010000062">
    <property type="protein sequence ID" value="CAB5388777.1"/>
    <property type="molecule type" value="Genomic_DNA"/>
</dbReference>
<organism evidence="1 2">
    <name type="scientific">Rhizophagus irregularis</name>
    <dbReference type="NCBI Taxonomy" id="588596"/>
    <lineage>
        <taxon>Eukaryota</taxon>
        <taxon>Fungi</taxon>
        <taxon>Fungi incertae sedis</taxon>
        <taxon>Mucoromycota</taxon>
        <taxon>Glomeromycotina</taxon>
        <taxon>Glomeromycetes</taxon>
        <taxon>Glomerales</taxon>
        <taxon>Glomeraceae</taxon>
        <taxon>Rhizophagus</taxon>
    </lineage>
</organism>
<reference evidence="1" key="1">
    <citation type="submission" date="2020-05" db="EMBL/GenBank/DDBJ databases">
        <authorList>
            <person name="Rincon C."/>
            <person name="Sanders R I."/>
            <person name="Robbins C."/>
            <person name="Chaturvedi A."/>
        </authorList>
    </citation>
    <scope>NUCLEOTIDE SEQUENCE</scope>
    <source>
        <strain evidence="1">CHB12</strain>
    </source>
</reference>
<gene>
    <name evidence="1" type="ORF">CHRIB12_LOCUS20753</name>
</gene>
<dbReference type="Proteomes" id="UP000684084">
    <property type="component" value="Unassembled WGS sequence"/>
</dbReference>
<dbReference type="AlphaFoldDB" id="A0A2I1F8F7"/>
<accession>A0A2I1F8F7</accession>
<dbReference type="VEuPathDB" id="FungiDB:RhiirA1_465389"/>
<evidence type="ECO:0000313" key="2">
    <source>
        <dbReference type="Proteomes" id="UP000684084"/>
    </source>
</evidence>
<name>A0A2I1F8F7_9GLOM</name>
<proteinExistence type="predicted"/>
<protein>
    <submittedName>
        <fullName evidence="1">Uncharacterized protein</fullName>
    </submittedName>
</protein>
<dbReference type="VEuPathDB" id="FungiDB:FUN_010240"/>
<sequence length="606" mass="71532">MDIYSILDPRYAECHDIITNYLQDDLNTLYSCILVNRRFCRIFIPILWKNPFKFIKSQEKLLEFFNTIIHCLEINDKQLLIKEKLIKIQDLPTTTKAYFEYNKFIKEFELNPIQKGMRLWITKYITKTTIDGKASTRRIKNSVTIINKYIGKLFFNNEKNENQYETINIHYTDLLSGPNTLFNIYELNNYEKSLIKVNKLTLSFFHKNITTTNLLSIMIRNFLLIQNILSPNIQHLQISIDTTKQHSEFTLSLIKFIKLQNNLKSLLISPFCKKGDFNSYFIPFLDSLKVHSNSLTFLKLKYFSIPVSRLLLILKLLPNLITLEIDLMFERSSNNNIDISRDILNLSTLLFKKFKHLDYFYRDILNLNLQTDSTCSLFKQILLSSSDNLKSLKIRDIYCSFIKEVQQLCNLNLTHFHLIITKELKLVDLMIMLKNFHHLVHLKLSSTFSSQQLKRLSITSSSLRLSINSSPLNNDHQSENIFKLFSQSFPPSLKILEIDFLISENYLQILLFESKFNLQCLKLYGCYTLENTLLRSFINYQKRNNCFKELGIDHYLLFNLSERSLKEAQNYFRITKNTSIDVPFYDIPIKNSPWSGCCNERKTTDY</sequence>
<dbReference type="VEuPathDB" id="FungiDB:RhiirFUN_004954"/>
<dbReference type="OrthoDB" id="2350533at2759"/>